<dbReference type="RefSeq" id="WP_173415552.1">
    <property type="nucleotide sequence ID" value="NZ_CP054139.1"/>
</dbReference>
<dbReference type="InterPro" id="IPR035093">
    <property type="entry name" value="RelE/ParE_toxin_dom_sf"/>
</dbReference>
<sequence>MFTLIPTNQFNKDVKILKKRSAKNADLLIDFLSTLQQKGVIGIDKKHRPHKLSGNYKDNWEAHIKPDLLIIWFEVTEKNEIILLRTGSHSDLF</sequence>
<dbReference type="Gene3D" id="3.30.2310.20">
    <property type="entry name" value="RelE-like"/>
    <property type="match status" value="1"/>
</dbReference>
<organism evidence="3 4">
    <name type="scientific">Mucilaginibacter mali</name>
    <dbReference type="NCBI Taxonomy" id="2740462"/>
    <lineage>
        <taxon>Bacteria</taxon>
        <taxon>Pseudomonadati</taxon>
        <taxon>Bacteroidota</taxon>
        <taxon>Sphingobacteriia</taxon>
        <taxon>Sphingobacteriales</taxon>
        <taxon>Sphingobacteriaceae</taxon>
        <taxon>Mucilaginibacter</taxon>
    </lineage>
</organism>
<evidence type="ECO:0000313" key="4">
    <source>
        <dbReference type="Proteomes" id="UP000505355"/>
    </source>
</evidence>
<accession>A0A7D4UKN1</accession>
<evidence type="ECO:0000313" key="3">
    <source>
        <dbReference type="EMBL" id="QKJ30882.1"/>
    </source>
</evidence>
<dbReference type="GO" id="GO:0006415">
    <property type="term" value="P:translational termination"/>
    <property type="evidence" value="ECO:0007669"/>
    <property type="project" value="TreeGrafter"/>
</dbReference>
<protein>
    <submittedName>
        <fullName evidence="3">Type II toxin-antitoxin system YafQ family toxin</fullName>
    </submittedName>
</protein>
<dbReference type="InterPro" id="IPR007712">
    <property type="entry name" value="RelE/ParE_toxin"/>
</dbReference>
<dbReference type="PANTHER" id="PTHR40588:SF1">
    <property type="entry name" value="MRNA INTERFERASE TOXIN YAFQ"/>
    <property type="match status" value="1"/>
</dbReference>
<reference evidence="3 4" key="1">
    <citation type="submission" date="2020-05" db="EMBL/GenBank/DDBJ databases">
        <title>Mucilaginibacter mali sp. nov.</title>
        <authorList>
            <person name="Kim H.S."/>
            <person name="Lee K.C."/>
            <person name="Suh M.K."/>
            <person name="Kim J.-S."/>
            <person name="Han K.-I."/>
            <person name="Eom M.K."/>
            <person name="Shin Y.K."/>
            <person name="Lee J.-S."/>
        </authorList>
    </citation>
    <scope>NUCLEOTIDE SEQUENCE [LARGE SCALE GENOMIC DNA]</scope>
    <source>
        <strain evidence="3 4">G2-14</strain>
    </source>
</reference>
<dbReference type="KEGG" id="mmab:HQ865_14365"/>
<dbReference type="NCBIfam" id="TIGR02385">
    <property type="entry name" value="RelE_StbE"/>
    <property type="match status" value="1"/>
</dbReference>
<dbReference type="AlphaFoldDB" id="A0A7D4UKN1"/>
<dbReference type="GO" id="GO:0004521">
    <property type="term" value="F:RNA endonuclease activity"/>
    <property type="evidence" value="ECO:0007669"/>
    <property type="project" value="TreeGrafter"/>
</dbReference>
<evidence type="ECO:0000256" key="1">
    <source>
        <dbReference type="ARBA" id="ARBA00022649"/>
    </source>
</evidence>
<name>A0A7D4UKN1_9SPHI</name>
<evidence type="ECO:0000256" key="2">
    <source>
        <dbReference type="PIRSR" id="PIRSR006156-1"/>
    </source>
</evidence>
<dbReference type="EMBL" id="CP054139">
    <property type="protein sequence ID" value="QKJ30882.1"/>
    <property type="molecule type" value="Genomic_DNA"/>
</dbReference>
<dbReference type="GO" id="GO:0006402">
    <property type="term" value="P:mRNA catabolic process"/>
    <property type="evidence" value="ECO:0007669"/>
    <property type="project" value="TreeGrafter"/>
</dbReference>
<dbReference type="PANTHER" id="PTHR40588">
    <property type="entry name" value="MRNA INTERFERASE TOXIN YAFQ"/>
    <property type="match status" value="1"/>
</dbReference>
<dbReference type="SUPFAM" id="SSF143011">
    <property type="entry name" value="RelE-like"/>
    <property type="match status" value="1"/>
</dbReference>
<keyword evidence="4" id="KW-1185">Reference proteome</keyword>
<dbReference type="PIRSF" id="PIRSF006156">
    <property type="entry name" value="YafQ"/>
    <property type="match status" value="1"/>
</dbReference>
<proteinExistence type="predicted"/>
<keyword evidence="1" id="KW-1277">Toxin-antitoxin system</keyword>
<dbReference type="Pfam" id="PF15738">
    <property type="entry name" value="YafQ_toxin"/>
    <property type="match status" value="1"/>
</dbReference>
<feature type="active site" description="Proton donor" evidence="2">
    <location>
        <position position="89"/>
    </location>
</feature>
<dbReference type="InterPro" id="IPR004386">
    <property type="entry name" value="Toxin_YafQ-like"/>
</dbReference>
<gene>
    <name evidence="3" type="ORF">HQ865_14365</name>
</gene>
<dbReference type="Proteomes" id="UP000505355">
    <property type="component" value="Chromosome"/>
</dbReference>